<dbReference type="AlphaFoldDB" id="A0A502G4V0"/>
<keyword evidence="4" id="KW-1185">Reference proteome</keyword>
<dbReference type="InterPro" id="IPR010093">
    <property type="entry name" value="SinI_DNA-bd"/>
</dbReference>
<protein>
    <submittedName>
        <fullName evidence="3">Helix-turn-helix domain-containing protein</fullName>
    </submittedName>
</protein>
<gene>
    <name evidence="3" type="ORF">EAH76_03355</name>
</gene>
<feature type="region of interest" description="Disordered" evidence="1">
    <location>
        <begin position="1"/>
        <end position="24"/>
    </location>
</feature>
<name>A0A502G4V0_9SPHN</name>
<reference evidence="3 4" key="1">
    <citation type="journal article" date="2019" name="Environ. Microbiol.">
        <title>Species interactions and distinct microbial communities in high Arctic permafrost affected cryosols are associated with the CH4 and CO2 gas fluxes.</title>
        <authorList>
            <person name="Altshuler I."/>
            <person name="Hamel J."/>
            <person name="Turney S."/>
            <person name="Magnuson E."/>
            <person name="Levesque R."/>
            <person name="Greer C."/>
            <person name="Whyte L.G."/>
        </authorList>
    </citation>
    <scope>NUCLEOTIDE SEQUENCE [LARGE SCALE GENOMIC DNA]</scope>
    <source>
        <strain evidence="3 4">E6.1</strain>
    </source>
</reference>
<dbReference type="InterPro" id="IPR041657">
    <property type="entry name" value="HTH_17"/>
</dbReference>
<evidence type="ECO:0000259" key="2">
    <source>
        <dbReference type="Pfam" id="PF12728"/>
    </source>
</evidence>
<dbReference type="EMBL" id="RCZC01000001">
    <property type="protein sequence ID" value="TPG56582.1"/>
    <property type="molecule type" value="Genomic_DNA"/>
</dbReference>
<dbReference type="Pfam" id="PF12728">
    <property type="entry name" value="HTH_17"/>
    <property type="match status" value="1"/>
</dbReference>
<dbReference type="NCBIfam" id="TIGR01764">
    <property type="entry name" value="excise"/>
    <property type="match status" value="1"/>
</dbReference>
<dbReference type="GO" id="GO:0003677">
    <property type="term" value="F:DNA binding"/>
    <property type="evidence" value="ECO:0007669"/>
    <property type="project" value="InterPro"/>
</dbReference>
<feature type="domain" description="Helix-turn-helix" evidence="2">
    <location>
        <begin position="88"/>
        <end position="133"/>
    </location>
</feature>
<comment type="caution">
    <text evidence="3">The sequence shown here is derived from an EMBL/GenBank/DDBJ whole genome shotgun (WGS) entry which is preliminary data.</text>
</comment>
<evidence type="ECO:0000256" key="1">
    <source>
        <dbReference type="SAM" id="MobiDB-lite"/>
    </source>
</evidence>
<dbReference type="Proteomes" id="UP000319931">
    <property type="component" value="Unassembled WGS sequence"/>
</dbReference>
<dbReference type="OrthoDB" id="26212at2"/>
<organism evidence="3 4">
    <name type="scientific">Sphingomonas glacialis</name>
    <dbReference type="NCBI Taxonomy" id="658225"/>
    <lineage>
        <taxon>Bacteria</taxon>
        <taxon>Pseudomonadati</taxon>
        <taxon>Pseudomonadota</taxon>
        <taxon>Alphaproteobacteria</taxon>
        <taxon>Sphingomonadales</taxon>
        <taxon>Sphingomonadaceae</taxon>
        <taxon>Sphingomonas</taxon>
    </lineage>
</organism>
<proteinExistence type="predicted"/>
<evidence type="ECO:0000313" key="4">
    <source>
        <dbReference type="Proteomes" id="UP000319931"/>
    </source>
</evidence>
<feature type="compositionally biased region" description="Low complexity" evidence="1">
    <location>
        <begin position="1"/>
        <end position="10"/>
    </location>
</feature>
<sequence length="162" mass="17681">MMAMTAAARITTKRARQKPDRTAGADRAVVARLATALLPSPARGGRVQLIDRDGHRIDLPDTLAAVVARAASLMSEGHKVSVIADDEMLTTQAAAERLNVSRQYIVRLVDQCLLPSIKVGTHRRLRLADVLAYKVRRDEERDGALDRLTALSEDVGGYRLGD</sequence>
<evidence type="ECO:0000313" key="3">
    <source>
        <dbReference type="EMBL" id="TPG56582.1"/>
    </source>
</evidence>
<accession>A0A502G4V0</accession>